<comment type="caution">
    <text evidence="1">The sequence shown here is derived from an EMBL/GenBank/DDBJ whole genome shotgun (WGS) entry which is preliminary data.</text>
</comment>
<keyword evidence="2" id="KW-1185">Reference proteome</keyword>
<dbReference type="OrthoDB" id="9035715at2"/>
<dbReference type="InterPro" id="IPR018924">
    <property type="entry name" value="DUF2486"/>
</dbReference>
<reference evidence="1 2" key="1">
    <citation type="submission" date="2018-11" db="EMBL/GenBank/DDBJ databases">
        <title>Paraburkholderia sp. DHOA04, isolated from soil.</title>
        <authorList>
            <person name="Gao Z.-H."/>
            <person name="Qiu L.-H."/>
            <person name="Fu J.-C."/>
        </authorList>
    </citation>
    <scope>NUCLEOTIDE SEQUENCE [LARGE SCALE GENOMIC DNA]</scope>
    <source>
        <strain evidence="1 2">DHOA04</strain>
    </source>
</reference>
<sequence>MKEVFVPDEHEVNDASIPLLTDILVPGNVLRARGGVAPAAVPAGVEGLFAGDVDALAERLRGRCLGWLTGDGRGVIESRCSAALQEHSRWLVGQVSREIGLALESELKGWVKAAVREELAARATHGPGSGPGSSAGGA</sequence>
<name>A0A3N6NB64_9BURK</name>
<proteinExistence type="predicted"/>
<dbReference type="EMBL" id="RQIS01000003">
    <property type="protein sequence ID" value="RQH08421.1"/>
    <property type="molecule type" value="Genomic_DNA"/>
</dbReference>
<dbReference type="Proteomes" id="UP000272778">
    <property type="component" value="Unassembled WGS sequence"/>
</dbReference>
<dbReference type="Pfam" id="PF10667">
    <property type="entry name" value="DUF2486"/>
    <property type="match status" value="1"/>
</dbReference>
<dbReference type="AlphaFoldDB" id="A0A3N6NB64"/>
<protein>
    <submittedName>
        <fullName evidence="1">DUF2486 family protein</fullName>
    </submittedName>
</protein>
<evidence type="ECO:0000313" key="2">
    <source>
        <dbReference type="Proteomes" id="UP000272778"/>
    </source>
</evidence>
<organism evidence="1 2">
    <name type="scientific">Paraburkholderia dinghuensis</name>
    <dbReference type="NCBI Taxonomy" id="2305225"/>
    <lineage>
        <taxon>Bacteria</taxon>
        <taxon>Pseudomonadati</taxon>
        <taxon>Pseudomonadota</taxon>
        <taxon>Betaproteobacteria</taxon>
        <taxon>Burkholderiales</taxon>
        <taxon>Burkholderiaceae</taxon>
        <taxon>Paraburkholderia</taxon>
    </lineage>
</organism>
<evidence type="ECO:0000313" key="1">
    <source>
        <dbReference type="EMBL" id="RQH08421.1"/>
    </source>
</evidence>
<accession>A0A3N6NB64</accession>
<gene>
    <name evidence="1" type="ORF">D1Y85_05260</name>
</gene>